<dbReference type="AlphaFoldDB" id="A0A381NRX7"/>
<dbReference type="InterPro" id="IPR042099">
    <property type="entry name" value="ANL_N_sf"/>
</dbReference>
<dbReference type="GO" id="GO:0070013">
    <property type="term" value="C:intracellular organelle lumen"/>
    <property type="evidence" value="ECO:0007669"/>
    <property type="project" value="UniProtKB-ARBA"/>
</dbReference>
<dbReference type="FunFam" id="3.30.300.30:FF:000017">
    <property type="entry name" value="Acyl-CoA synthetase short-chain family member 3"/>
    <property type="match status" value="1"/>
</dbReference>
<dbReference type="FunFam" id="3.40.50.12780:FF:000011">
    <property type="entry name" value="Acetyl-coenzyme A synthetase 2-like, mitochondrial"/>
    <property type="match status" value="1"/>
</dbReference>
<dbReference type="Gene3D" id="3.40.50.12780">
    <property type="entry name" value="N-terminal domain of ligase-like"/>
    <property type="match status" value="1"/>
</dbReference>
<dbReference type="PANTHER" id="PTHR43347">
    <property type="entry name" value="ACYL-COA SYNTHETASE"/>
    <property type="match status" value="1"/>
</dbReference>
<evidence type="ECO:0000256" key="1">
    <source>
        <dbReference type="ARBA" id="ARBA00006432"/>
    </source>
</evidence>
<comment type="similarity">
    <text evidence="1">Belongs to the ATP-dependent AMP-binding enzyme family.</text>
</comment>
<dbReference type="Pfam" id="PF13193">
    <property type="entry name" value="AMP-binding_C"/>
    <property type="match status" value="1"/>
</dbReference>
<feature type="domain" description="AMP-dependent synthetase/ligase" evidence="2">
    <location>
        <begin position="66"/>
        <end position="448"/>
    </location>
</feature>
<dbReference type="InterPro" id="IPR045851">
    <property type="entry name" value="AMP-bd_C_sf"/>
</dbReference>
<feature type="domain" description="Acetyl-coenzyme A synthetase N-terminal" evidence="4">
    <location>
        <begin position="5"/>
        <end position="57"/>
    </location>
</feature>
<dbReference type="EMBL" id="UINC01000555">
    <property type="protein sequence ID" value="SUZ57345.1"/>
    <property type="molecule type" value="Genomic_DNA"/>
</dbReference>
<proteinExistence type="inferred from homology"/>
<dbReference type="GO" id="GO:0050218">
    <property type="term" value="F:propionate-CoA ligase activity"/>
    <property type="evidence" value="ECO:0007669"/>
    <property type="project" value="TreeGrafter"/>
</dbReference>
<dbReference type="PANTHER" id="PTHR43347:SF3">
    <property type="entry name" value="ACYL-COA SYNTHETASE SHORT-CHAIN FAMILY MEMBER 3, MITOCHONDRIAL"/>
    <property type="match status" value="1"/>
</dbReference>
<dbReference type="InterPro" id="IPR000873">
    <property type="entry name" value="AMP-dep_synth/lig_dom"/>
</dbReference>
<sequence>MSASYEQDYRRSIEQPELFWSEQAKAIEWFVSPEKIMERDSNGVVRWFGGGKMNTAWLALDRHVEAGRGDQIALIYDSPVTNTVMRFTYRELTERVAKVAGGLLALNVVQGDRVIIYMPMVPEAVIAMLACARIGAVHSVVFGGFAARELAMRIDDASPRVVLSASCGIEFQSVIAYKPLLDEAINLAKHKPEACVVLQREMQEASMIEGRDYDWAGWEAASEVTPWVALDALDPLYILYTSGTTGRPKGVLRDQGGHAVALNYSMEAIYGTDVGDVYWAASDVGWVVGHSYIVYGPLIKGCTTLLFEGKPVRTPDAGTFWRVLAEHRVKTFFVAPTAFRAIRKEDPLCELMHNHDLSALEYLFVAGERLDPPTYQWLNEVLDVPVIDHWWQTETGWPICSNMAGYGLVETRPGSPTFPVPGYDLKILDEDGKEAGVGQDGNVVIKDPLPPGSLPTVWGDHDRFIESYWTRYPGHYLTGDGGYRDEDGYVYIMGRVDDVMNVAGHRLSTGQMEEVVADHPAVAECAVVGIRDPDKGQVPLGLVLLKDGVNIEQSTLEQELIQMVRRDVGAFANFRKVCVVPRLPKTRSGKILRQVLRQMIDGDPYKVPSTIDDPGILEEVASVLVGSDVMEVSE</sequence>
<accession>A0A381NRX7</accession>
<evidence type="ECO:0008006" key="6">
    <source>
        <dbReference type="Google" id="ProtNLM"/>
    </source>
</evidence>
<evidence type="ECO:0000259" key="3">
    <source>
        <dbReference type="Pfam" id="PF13193"/>
    </source>
</evidence>
<evidence type="ECO:0000259" key="2">
    <source>
        <dbReference type="Pfam" id="PF00501"/>
    </source>
</evidence>
<dbReference type="InterPro" id="IPR020845">
    <property type="entry name" value="AMP-binding_CS"/>
</dbReference>
<dbReference type="Pfam" id="PF16177">
    <property type="entry name" value="ACAS_N"/>
    <property type="match status" value="1"/>
</dbReference>
<evidence type="ECO:0000313" key="5">
    <source>
        <dbReference type="EMBL" id="SUZ57345.1"/>
    </source>
</evidence>
<dbReference type="NCBIfam" id="NF001208">
    <property type="entry name" value="PRK00174.1"/>
    <property type="match status" value="1"/>
</dbReference>
<feature type="domain" description="AMP-binding enzyme C-terminal" evidence="3">
    <location>
        <begin position="512"/>
        <end position="590"/>
    </location>
</feature>
<gene>
    <name evidence="5" type="ORF">METZ01_LOCUS10199</name>
</gene>
<dbReference type="PROSITE" id="PS00455">
    <property type="entry name" value="AMP_BINDING"/>
    <property type="match status" value="1"/>
</dbReference>
<evidence type="ECO:0000259" key="4">
    <source>
        <dbReference type="Pfam" id="PF16177"/>
    </source>
</evidence>
<reference evidence="5" key="1">
    <citation type="submission" date="2018-05" db="EMBL/GenBank/DDBJ databases">
        <authorList>
            <person name="Lanie J.A."/>
            <person name="Ng W.-L."/>
            <person name="Kazmierczak K.M."/>
            <person name="Andrzejewski T.M."/>
            <person name="Davidsen T.M."/>
            <person name="Wayne K.J."/>
            <person name="Tettelin H."/>
            <person name="Glass J.I."/>
            <person name="Rusch D."/>
            <person name="Podicherti R."/>
            <person name="Tsui H.-C.T."/>
            <person name="Winkler M.E."/>
        </authorList>
    </citation>
    <scope>NUCLEOTIDE SEQUENCE</scope>
</reference>
<dbReference type="InterPro" id="IPR025110">
    <property type="entry name" value="AMP-bd_C"/>
</dbReference>
<dbReference type="GO" id="GO:0005739">
    <property type="term" value="C:mitochondrion"/>
    <property type="evidence" value="ECO:0007669"/>
    <property type="project" value="UniProtKB-ARBA"/>
</dbReference>
<dbReference type="Pfam" id="PF00501">
    <property type="entry name" value="AMP-binding"/>
    <property type="match status" value="1"/>
</dbReference>
<protein>
    <recommendedName>
        <fullName evidence="6">Propionate--CoA ligase</fullName>
    </recommendedName>
</protein>
<organism evidence="5">
    <name type="scientific">marine metagenome</name>
    <dbReference type="NCBI Taxonomy" id="408172"/>
    <lineage>
        <taxon>unclassified sequences</taxon>
        <taxon>metagenomes</taxon>
        <taxon>ecological metagenomes</taxon>
    </lineage>
</organism>
<name>A0A381NRX7_9ZZZZ</name>
<dbReference type="Gene3D" id="3.30.300.30">
    <property type="match status" value="1"/>
</dbReference>
<dbReference type="SUPFAM" id="SSF56801">
    <property type="entry name" value="Acetyl-CoA synthetase-like"/>
    <property type="match status" value="1"/>
</dbReference>
<dbReference type="InterPro" id="IPR032387">
    <property type="entry name" value="ACAS_N"/>
</dbReference>